<dbReference type="RefSeq" id="WP_058470818.1">
    <property type="nucleotide sequence ID" value="NZ_CAAAIC010000003.1"/>
</dbReference>
<reference evidence="2 3" key="1">
    <citation type="submission" date="2015-11" db="EMBL/GenBank/DDBJ databases">
        <title>Genomic analysis of 38 Legionella species identifies large and diverse effector repertoires.</title>
        <authorList>
            <person name="Burstein D."/>
            <person name="Amaro F."/>
            <person name="Zusman T."/>
            <person name="Lifshitz Z."/>
            <person name="Cohen O."/>
            <person name="Gilbert J.A."/>
            <person name="Pupko T."/>
            <person name="Shuman H.A."/>
            <person name="Segal G."/>
        </authorList>
    </citation>
    <scope>NUCLEOTIDE SEQUENCE [LARGE SCALE GENOMIC DNA]</scope>
    <source>
        <strain evidence="2 3">BL-540</strain>
    </source>
</reference>
<protein>
    <submittedName>
        <fullName evidence="2">Spermidine synthase</fullName>
    </submittedName>
</protein>
<keyword evidence="1" id="KW-0620">Polyamine biosynthesis</keyword>
<dbReference type="GO" id="GO:0006596">
    <property type="term" value="P:polyamine biosynthetic process"/>
    <property type="evidence" value="ECO:0007669"/>
    <property type="project" value="UniProtKB-KW"/>
</dbReference>
<proteinExistence type="predicted"/>
<dbReference type="InterPro" id="IPR029063">
    <property type="entry name" value="SAM-dependent_MTases_sf"/>
</dbReference>
<dbReference type="OrthoDB" id="5647652at2"/>
<evidence type="ECO:0000313" key="2">
    <source>
        <dbReference type="EMBL" id="KTD17015.1"/>
    </source>
</evidence>
<dbReference type="Gene3D" id="3.40.50.150">
    <property type="entry name" value="Vaccinia Virus protein VP39"/>
    <property type="match status" value="1"/>
</dbReference>
<dbReference type="CDD" id="cd02440">
    <property type="entry name" value="AdoMet_MTases"/>
    <property type="match status" value="1"/>
</dbReference>
<comment type="caution">
    <text evidence="2">The sequence shown here is derived from an EMBL/GenBank/DDBJ whole genome shotgun (WGS) entry which is preliminary data.</text>
</comment>
<dbReference type="Pfam" id="PF01564">
    <property type="entry name" value="Spermine_synth"/>
    <property type="match status" value="1"/>
</dbReference>
<dbReference type="PANTHER" id="PTHR43317:SF1">
    <property type="entry name" value="THERMOSPERMINE SYNTHASE ACAULIS5"/>
    <property type="match status" value="1"/>
</dbReference>
<sequence length="243" mass="27962">MWKTFGGKCIYQSPTGIQVYQNVLFRWLKFNSRPLQTLINRYMPHCPELYYVKPFTVFVRVKPASCCMLGLGGGGVAHALWPYLGKIKVTAVENDCEVIDIAQRYFMLDQLYNLNVIHQDARLFVEQTTEQFQHVLVDLFEAENFPLQCNNEAFFSHCKRILLDSGILAINLANREEQWPIMQLIKNNFHNTLAVAIKKSANIVVFAVKNEPVDFLPTVLKQSKKLNALFWDSKWGQIAEITG</sequence>
<dbReference type="PATRIC" id="fig|456.5.peg.1414"/>
<dbReference type="EMBL" id="LNYJ01000011">
    <property type="protein sequence ID" value="KTD17015.1"/>
    <property type="molecule type" value="Genomic_DNA"/>
</dbReference>
<accession>A0A0W0VA27</accession>
<keyword evidence="3" id="KW-1185">Reference proteome</keyword>
<gene>
    <name evidence="2" type="ORF">Ljor_1321</name>
</gene>
<name>A0A0W0VA27_9GAMM</name>
<organism evidence="2 3">
    <name type="scientific">Legionella jordanis</name>
    <dbReference type="NCBI Taxonomy" id="456"/>
    <lineage>
        <taxon>Bacteria</taxon>
        <taxon>Pseudomonadati</taxon>
        <taxon>Pseudomonadota</taxon>
        <taxon>Gammaproteobacteria</taxon>
        <taxon>Legionellales</taxon>
        <taxon>Legionellaceae</taxon>
        <taxon>Legionella</taxon>
    </lineage>
</organism>
<evidence type="ECO:0000256" key="1">
    <source>
        <dbReference type="ARBA" id="ARBA00023115"/>
    </source>
</evidence>
<dbReference type="AlphaFoldDB" id="A0A0W0VA27"/>
<dbReference type="PANTHER" id="PTHR43317">
    <property type="entry name" value="THERMOSPERMINE SYNTHASE ACAULIS5"/>
    <property type="match status" value="1"/>
</dbReference>
<dbReference type="SUPFAM" id="SSF53335">
    <property type="entry name" value="S-adenosyl-L-methionine-dependent methyltransferases"/>
    <property type="match status" value="1"/>
</dbReference>
<dbReference type="STRING" id="456.Ljor_1321"/>
<dbReference type="Proteomes" id="UP000055035">
    <property type="component" value="Unassembled WGS sequence"/>
</dbReference>
<evidence type="ECO:0000313" key="3">
    <source>
        <dbReference type="Proteomes" id="UP000055035"/>
    </source>
</evidence>
<dbReference type="NCBIfam" id="NF037959">
    <property type="entry name" value="MFS_SpdSyn"/>
    <property type="match status" value="1"/>
</dbReference>